<feature type="transmembrane region" description="Helical" evidence="2">
    <location>
        <begin position="16"/>
        <end position="34"/>
    </location>
</feature>
<keyword evidence="2" id="KW-0812">Transmembrane</keyword>
<keyword evidence="1" id="KW-0175">Coiled coil</keyword>
<sequence length="367" mass="41410">MNTLARTRSRLKKQPHWALCLIAIFFAVIYWSLIATNRYVSETHIVLQSPEINPTGFNISSLLSGTQGSGDLLLLKDHLESVDMLQKLQQNLNIRAHYASGDIDFLSRLSQEDVALEKLYSYMQKRIDIVFDDYAAVLRIRVQAYTPEMAKAIAQTLLDEGERHMNLMGQRLAEEQVAFIEQQVKKLETRLYSVREELLAFQNKEGLVSPTGAVQTTLVVIGQLQGQLAVLEARKKSASSFQSAASPEVVRLNSEISALRQQIDIEKQKLAASSGDSLNRVSADYQTLELRAQFALELYSNSLMALESTRVEAARKLKQVSVLQYPTQAEFSTEPRRSYNIAVFVFFAIFITAIAHLARAIIRDHRD</sequence>
<keyword evidence="2" id="KW-1133">Transmembrane helix</keyword>
<feature type="transmembrane region" description="Helical" evidence="2">
    <location>
        <begin position="341"/>
        <end position="362"/>
    </location>
</feature>
<accession>A0ABQ2WC42</accession>
<evidence type="ECO:0000313" key="4">
    <source>
        <dbReference type="Proteomes" id="UP000634667"/>
    </source>
</evidence>
<comment type="caution">
    <text evidence="3">The sequence shown here is derived from an EMBL/GenBank/DDBJ whole genome shotgun (WGS) entry which is preliminary data.</text>
</comment>
<evidence type="ECO:0000313" key="3">
    <source>
        <dbReference type="EMBL" id="GGW48515.1"/>
    </source>
</evidence>
<gene>
    <name evidence="3" type="primary">kpsE</name>
    <name evidence="3" type="ORF">GCM10008111_00180</name>
</gene>
<dbReference type="EMBL" id="BMYR01000001">
    <property type="protein sequence ID" value="GGW48515.1"/>
    <property type="molecule type" value="Genomic_DNA"/>
</dbReference>
<feature type="coiled-coil region" evidence="1">
    <location>
        <begin position="170"/>
        <end position="197"/>
    </location>
</feature>
<organism evidence="3 4">
    <name type="scientific">Alishewanella tabrizica</name>
    <dbReference type="NCBI Taxonomy" id="671278"/>
    <lineage>
        <taxon>Bacteria</taxon>
        <taxon>Pseudomonadati</taxon>
        <taxon>Pseudomonadota</taxon>
        <taxon>Gammaproteobacteria</taxon>
        <taxon>Alteromonadales</taxon>
        <taxon>Alteromonadaceae</taxon>
        <taxon>Alishewanella</taxon>
    </lineage>
</organism>
<dbReference type="PANTHER" id="PTHR32309:SF13">
    <property type="entry name" value="FERRIC ENTEROBACTIN TRANSPORT PROTEIN FEPE"/>
    <property type="match status" value="1"/>
</dbReference>
<name>A0ABQ2WC42_9ALTE</name>
<keyword evidence="2" id="KW-0472">Membrane</keyword>
<dbReference type="PANTHER" id="PTHR32309">
    <property type="entry name" value="TYROSINE-PROTEIN KINASE"/>
    <property type="match status" value="1"/>
</dbReference>
<proteinExistence type="predicted"/>
<protein>
    <submittedName>
        <fullName evidence="3">Capsule polysaccharide export inner-membrane protein KpsE</fullName>
    </submittedName>
</protein>
<dbReference type="InterPro" id="IPR050445">
    <property type="entry name" value="Bact_polysacc_biosynth/exp"/>
</dbReference>
<dbReference type="Proteomes" id="UP000634667">
    <property type="component" value="Unassembled WGS sequence"/>
</dbReference>
<evidence type="ECO:0000256" key="2">
    <source>
        <dbReference type="SAM" id="Phobius"/>
    </source>
</evidence>
<keyword evidence="4" id="KW-1185">Reference proteome</keyword>
<evidence type="ECO:0000256" key="1">
    <source>
        <dbReference type="SAM" id="Coils"/>
    </source>
</evidence>
<reference evidence="4" key="1">
    <citation type="journal article" date="2019" name="Int. J. Syst. Evol. Microbiol.">
        <title>The Global Catalogue of Microorganisms (GCM) 10K type strain sequencing project: providing services to taxonomists for standard genome sequencing and annotation.</title>
        <authorList>
            <consortium name="The Broad Institute Genomics Platform"/>
            <consortium name="The Broad Institute Genome Sequencing Center for Infectious Disease"/>
            <person name="Wu L."/>
            <person name="Ma J."/>
        </authorList>
    </citation>
    <scope>NUCLEOTIDE SEQUENCE [LARGE SCALE GENOMIC DNA]</scope>
    <source>
        <strain evidence="4">KCTC 23723</strain>
    </source>
</reference>
<dbReference type="RefSeq" id="WP_189479245.1">
    <property type="nucleotide sequence ID" value="NZ_BMYR01000001.1"/>
</dbReference>